<dbReference type="OrthoDB" id="9808041at2"/>
<proteinExistence type="predicted"/>
<dbReference type="RefSeq" id="WP_146814072.1">
    <property type="nucleotide sequence ID" value="NZ_BJYA01000001.1"/>
</dbReference>
<evidence type="ECO:0000256" key="5">
    <source>
        <dbReference type="ARBA" id="ARBA00022741"/>
    </source>
</evidence>
<dbReference type="PROSITE" id="PS00794">
    <property type="entry name" value="HPPK"/>
    <property type="match status" value="1"/>
</dbReference>
<evidence type="ECO:0000256" key="6">
    <source>
        <dbReference type="ARBA" id="ARBA00022777"/>
    </source>
</evidence>
<dbReference type="SUPFAM" id="SSF55083">
    <property type="entry name" value="6-hydroxymethyl-7,8-dihydropterin pyrophosphokinase, HPPK"/>
    <property type="match status" value="1"/>
</dbReference>
<dbReference type="InterPro" id="IPR035907">
    <property type="entry name" value="Hppk_sf"/>
</dbReference>
<gene>
    <name evidence="10" type="ORF">AHA02nite_05320</name>
</gene>
<name>A0A511W110_9BACI</name>
<evidence type="ECO:0000256" key="7">
    <source>
        <dbReference type="ARBA" id="ARBA00022840"/>
    </source>
</evidence>
<evidence type="ECO:0000256" key="2">
    <source>
        <dbReference type="ARBA" id="ARBA00005051"/>
    </source>
</evidence>
<organism evidence="10 11">
    <name type="scientific">Alkalibacillus haloalkaliphilus</name>
    <dbReference type="NCBI Taxonomy" id="94136"/>
    <lineage>
        <taxon>Bacteria</taxon>
        <taxon>Bacillati</taxon>
        <taxon>Bacillota</taxon>
        <taxon>Bacilli</taxon>
        <taxon>Bacillales</taxon>
        <taxon>Bacillaceae</taxon>
        <taxon>Alkalibacillus</taxon>
    </lineage>
</organism>
<comment type="catalytic activity">
    <reaction evidence="1">
        <text>6-hydroxymethyl-7,8-dihydropterin + ATP = (7,8-dihydropterin-6-yl)methyl diphosphate + AMP + H(+)</text>
        <dbReference type="Rhea" id="RHEA:11412"/>
        <dbReference type="ChEBI" id="CHEBI:15378"/>
        <dbReference type="ChEBI" id="CHEBI:30616"/>
        <dbReference type="ChEBI" id="CHEBI:44841"/>
        <dbReference type="ChEBI" id="CHEBI:72950"/>
        <dbReference type="ChEBI" id="CHEBI:456215"/>
        <dbReference type="EC" id="2.7.6.3"/>
    </reaction>
</comment>
<evidence type="ECO:0000256" key="1">
    <source>
        <dbReference type="ARBA" id="ARBA00000198"/>
    </source>
</evidence>
<keyword evidence="11" id="KW-1185">Reference proteome</keyword>
<dbReference type="PANTHER" id="PTHR43071:SF1">
    <property type="entry name" value="2-AMINO-4-HYDROXY-6-HYDROXYMETHYLDIHYDROPTERIDINE PYROPHOSPHOKINASE"/>
    <property type="match status" value="1"/>
</dbReference>
<evidence type="ECO:0000256" key="4">
    <source>
        <dbReference type="ARBA" id="ARBA00022679"/>
    </source>
</evidence>
<evidence type="ECO:0000256" key="8">
    <source>
        <dbReference type="ARBA" id="ARBA00022909"/>
    </source>
</evidence>
<comment type="pathway">
    <text evidence="2">Cofactor biosynthesis; tetrahydrofolate biosynthesis; 2-amino-4-hydroxy-6-hydroxymethyl-7,8-dihydropteridine diphosphate from 7,8-dihydroneopterin triphosphate: step 4/4.</text>
</comment>
<dbReference type="AlphaFoldDB" id="A0A511W110"/>
<accession>A0A511W110</accession>
<dbReference type="GO" id="GO:0005524">
    <property type="term" value="F:ATP binding"/>
    <property type="evidence" value="ECO:0007669"/>
    <property type="project" value="UniProtKB-KW"/>
</dbReference>
<dbReference type="CDD" id="cd00483">
    <property type="entry name" value="HPPK"/>
    <property type="match status" value="1"/>
</dbReference>
<protein>
    <recommendedName>
        <fullName evidence="3">2-amino-4-hydroxy-6-hydroxymethyldihydropteridine diphosphokinase</fullName>
        <ecNumber evidence="3">2.7.6.3</ecNumber>
    </recommendedName>
</protein>
<evidence type="ECO:0000313" key="10">
    <source>
        <dbReference type="EMBL" id="GEN44756.1"/>
    </source>
</evidence>
<dbReference type="UniPathway" id="UPA00077">
    <property type="reaction ID" value="UER00155"/>
</dbReference>
<keyword evidence="8" id="KW-0289">Folate biosynthesis</keyword>
<reference evidence="10 11" key="1">
    <citation type="submission" date="2019-07" db="EMBL/GenBank/DDBJ databases">
        <title>Whole genome shotgun sequence of Alkalibacillus haloalkaliphilus NBRC 103110.</title>
        <authorList>
            <person name="Hosoyama A."/>
            <person name="Uohara A."/>
            <person name="Ohji S."/>
            <person name="Ichikawa N."/>
        </authorList>
    </citation>
    <scope>NUCLEOTIDE SEQUENCE [LARGE SCALE GENOMIC DNA]</scope>
    <source>
        <strain evidence="10 11">NBRC 103110</strain>
    </source>
</reference>
<dbReference type="Gene3D" id="3.30.70.560">
    <property type="entry name" value="7,8-Dihydro-6-hydroxymethylpterin-pyrophosphokinase HPPK"/>
    <property type="match status" value="1"/>
</dbReference>
<feature type="domain" description="7,8-dihydro-6-hydroxymethylpterin-pyrophosphokinase" evidence="9">
    <location>
        <begin position="89"/>
        <end position="100"/>
    </location>
</feature>
<dbReference type="GO" id="GO:0016301">
    <property type="term" value="F:kinase activity"/>
    <property type="evidence" value="ECO:0007669"/>
    <property type="project" value="UniProtKB-KW"/>
</dbReference>
<dbReference type="GO" id="GO:0003848">
    <property type="term" value="F:2-amino-4-hydroxy-6-hydroxymethyldihydropteridine diphosphokinase activity"/>
    <property type="evidence" value="ECO:0007669"/>
    <property type="project" value="UniProtKB-EC"/>
</dbReference>
<dbReference type="PANTHER" id="PTHR43071">
    <property type="entry name" value="2-AMINO-4-HYDROXY-6-HYDROXYMETHYLDIHYDROPTERIDINE PYROPHOSPHOKINASE"/>
    <property type="match status" value="1"/>
</dbReference>
<keyword evidence="4" id="KW-0808">Transferase</keyword>
<keyword evidence="6 10" id="KW-0418">Kinase</keyword>
<dbReference type="EMBL" id="BJYA01000001">
    <property type="protein sequence ID" value="GEN44756.1"/>
    <property type="molecule type" value="Genomic_DNA"/>
</dbReference>
<dbReference type="GO" id="GO:0046654">
    <property type="term" value="P:tetrahydrofolate biosynthetic process"/>
    <property type="evidence" value="ECO:0007669"/>
    <property type="project" value="UniProtKB-UniPathway"/>
</dbReference>
<comment type="caution">
    <text evidence="10">The sequence shown here is derived from an EMBL/GenBank/DDBJ whole genome shotgun (WGS) entry which is preliminary data.</text>
</comment>
<dbReference type="NCBIfam" id="TIGR01498">
    <property type="entry name" value="folK"/>
    <property type="match status" value="1"/>
</dbReference>
<dbReference type="Proteomes" id="UP000321440">
    <property type="component" value="Unassembled WGS sequence"/>
</dbReference>
<evidence type="ECO:0000256" key="3">
    <source>
        <dbReference type="ARBA" id="ARBA00013253"/>
    </source>
</evidence>
<evidence type="ECO:0000259" key="9">
    <source>
        <dbReference type="PROSITE" id="PS00794"/>
    </source>
</evidence>
<sequence length="164" mass="18842">MQFKVYIALGSNIEPREQYLNKAIETLDSLNELNIIDTSPVYQTKPVGYTKQGQFLNMVVLAETDLSPEQLLKKTQSVEKELGRERDIRFGPRTIDLDILMFGDQTIQLDHLTVPHPRMVERAFVLVPLKDLNPQLHIEGTSVQTYIERLDQTEIEGVELYKKG</sequence>
<evidence type="ECO:0000313" key="11">
    <source>
        <dbReference type="Proteomes" id="UP000321440"/>
    </source>
</evidence>
<keyword evidence="5" id="KW-0547">Nucleotide-binding</keyword>
<keyword evidence="7" id="KW-0067">ATP-binding</keyword>
<dbReference type="GO" id="GO:0046656">
    <property type="term" value="P:folic acid biosynthetic process"/>
    <property type="evidence" value="ECO:0007669"/>
    <property type="project" value="UniProtKB-KW"/>
</dbReference>
<dbReference type="EC" id="2.7.6.3" evidence="3"/>
<dbReference type="Pfam" id="PF01288">
    <property type="entry name" value="HPPK"/>
    <property type="match status" value="1"/>
</dbReference>
<dbReference type="InterPro" id="IPR000550">
    <property type="entry name" value="Hppk"/>
</dbReference>